<feature type="region of interest" description="Disordered" evidence="3">
    <location>
        <begin position="145"/>
        <end position="166"/>
    </location>
</feature>
<evidence type="ECO:0000313" key="6">
    <source>
        <dbReference type="Proteomes" id="UP001287286"/>
    </source>
</evidence>
<keyword evidence="2" id="KW-0539">Nucleus</keyword>
<dbReference type="Pfam" id="PF00172">
    <property type="entry name" value="Zn_clus"/>
    <property type="match status" value="1"/>
</dbReference>
<dbReference type="EMBL" id="JAWRVI010000003">
    <property type="protein sequence ID" value="KAK4094516.1"/>
    <property type="molecule type" value="Genomic_DNA"/>
</dbReference>
<comment type="subcellular location">
    <subcellularLocation>
        <location evidence="1">Nucleus</location>
    </subcellularLocation>
</comment>
<dbReference type="CDD" id="cd00067">
    <property type="entry name" value="GAL4"/>
    <property type="match status" value="1"/>
</dbReference>
<reference evidence="5 6" key="1">
    <citation type="journal article" date="2024" name="Microbiol. Resour. Announc.">
        <title>Genome annotations for the ascomycete fungi Trichoderma harzianum, Trichoderma aggressivum, and Purpureocillium lilacinum.</title>
        <authorList>
            <person name="Beijen E.P.W."/>
            <person name="Ohm R.A."/>
        </authorList>
    </citation>
    <scope>NUCLEOTIDE SEQUENCE [LARGE SCALE GENOMIC DNA]</scope>
    <source>
        <strain evidence="5 6">CBS 150709</strain>
    </source>
</reference>
<dbReference type="PROSITE" id="PS50048">
    <property type="entry name" value="ZN2_CY6_FUNGAL_2"/>
    <property type="match status" value="1"/>
</dbReference>
<dbReference type="Gene3D" id="4.10.240.10">
    <property type="entry name" value="Zn(2)-C6 fungal-type DNA-binding domain"/>
    <property type="match status" value="1"/>
</dbReference>
<sequence length="188" mass="20804">MVEIFAPDIIPALDVDTDDRHKLFHHLRMPPTTSHTSGTQKRTLSCVLCQQRKKKCNKESPCSNCIKINATCVPSTPAPPRKRKRPSRDLLARLEWCETQLRRYKWLHDRIACAESRPEGLGERGEMGRVLSWIADPAAATLEQQPLDDGRSCRAQAGSADRYNGPGFSAGAAAEARYNCSAGQKSGS</sequence>
<gene>
    <name evidence="5" type="ORF">Purlil1_1121</name>
</gene>
<comment type="caution">
    <text evidence="5">The sequence shown here is derived from an EMBL/GenBank/DDBJ whole genome shotgun (WGS) entry which is preliminary data.</text>
</comment>
<accession>A0ABR0CF29</accession>
<evidence type="ECO:0000256" key="1">
    <source>
        <dbReference type="ARBA" id="ARBA00004123"/>
    </source>
</evidence>
<dbReference type="PANTHER" id="PTHR31001">
    <property type="entry name" value="UNCHARACTERIZED TRANSCRIPTIONAL REGULATORY PROTEIN"/>
    <property type="match status" value="1"/>
</dbReference>
<dbReference type="InterPro" id="IPR001138">
    <property type="entry name" value="Zn2Cys6_DnaBD"/>
</dbReference>
<keyword evidence="6" id="KW-1185">Reference proteome</keyword>
<protein>
    <submittedName>
        <fullName evidence="5">Transcriptional regulator family: Fungal Specific TF</fullName>
    </submittedName>
</protein>
<evidence type="ECO:0000313" key="5">
    <source>
        <dbReference type="EMBL" id="KAK4094516.1"/>
    </source>
</evidence>
<evidence type="ECO:0000256" key="3">
    <source>
        <dbReference type="SAM" id="MobiDB-lite"/>
    </source>
</evidence>
<dbReference type="Proteomes" id="UP001287286">
    <property type="component" value="Unassembled WGS sequence"/>
</dbReference>
<dbReference type="InterPro" id="IPR036864">
    <property type="entry name" value="Zn2-C6_fun-type_DNA-bd_sf"/>
</dbReference>
<dbReference type="SUPFAM" id="SSF57701">
    <property type="entry name" value="Zn2/Cys6 DNA-binding domain"/>
    <property type="match status" value="1"/>
</dbReference>
<dbReference type="InterPro" id="IPR050613">
    <property type="entry name" value="Sec_Metabolite_Reg"/>
</dbReference>
<proteinExistence type="predicted"/>
<evidence type="ECO:0000256" key="2">
    <source>
        <dbReference type="ARBA" id="ARBA00023242"/>
    </source>
</evidence>
<evidence type="ECO:0000259" key="4">
    <source>
        <dbReference type="PROSITE" id="PS50048"/>
    </source>
</evidence>
<name>A0ABR0CF29_PURLI</name>
<dbReference type="SMART" id="SM00066">
    <property type="entry name" value="GAL4"/>
    <property type="match status" value="1"/>
</dbReference>
<dbReference type="PANTHER" id="PTHR31001:SF85">
    <property type="entry name" value="ZN(II)2CYS6 TRANSCRIPTION FACTOR (EUROFUNG)"/>
    <property type="match status" value="1"/>
</dbReference>
<organism evidence="5 6">
    <name type="scientific">Purpureocillium lilacinum</name>
    <name type="common">Paecilomyces lilacinus</name>
    <dbReference type="NCBI Taxonomy" id="33203"/>
    <lineage>
        <taxon>Eukaryota</taxon>
        <taxon>Fungi</taxon>
        <taxon>Dikarya</taxon>
        <taxon>Ascomycota</taxon>
        <taxon>Pezizomycotina</taxon>
        <taxon>Sordariomycetes</taxon>
        <taxon>Hypocreomycetidae</taxon>
        <taxon>Hypocreales</taxon>
        <taxon>Ophiocordycipitaceae</taxon>
        <taxon>Purpureocillium</taxon>
    </lineage>
</organism>
<feature type="domain" description="Zn(2)-C6 fungal-type" evidence="4">
    <location>
        <begin position="45"/>
        <end position="73"/>
    </location>
</feature>